<sequence>MFRLRLRHCMPVALVTLMTLLSACSGTQPAAPSAQPSASTAPPAAPAAKEEAATRLYKDTLGREVSIPTHPKRVMTTQYLPQMLAAGIRPIGASTHLLKNFASVRDKIQGIEDIGASNNPNLEKMLELKPDLIIVPEGKLEDIEKLNKIAPTVAVKWEGSEPFKQLRDVAEVLGQKEQAEQWIQEYNKKGEEARQKLASFVKPGETFGAVVIGGFKKGQLRVYGNGNVGYTLFETLKFPMTDVVKKEWDKGGNELGMNISLEKLPEFASADRLFVVRFDNDPEFLKEVESSRLWNNLPAVKNNKVYVVAADLWFTYDVLSFDAQLSDAIQLLSKP</sequence>
<evidence type="ECO:0000256" key="6">
    <source>
        <dbReference type="SAM" id="SignalP"/>
    </source>
</evidence>
<dbReference type="PROSITE" id="PS51257">
    <property type="entry name" value="PROKAR_LIPOPROTEIN"/>
    <property type="match status" value="1"/>
</dbReference>
<evidence type="ECO:0000256" key="1">
    <source>
        <dbReference type="ARBA" id="ARBA00004196"/>
    </source>
</evidence>
<keyword evidence="3" id="KW-0813">Transport</keyword>
<dbReference type="InterPro" id="IPR051313">
    <property type="entry name" value="Bact_iron-sidero_bind"/>
</dbReference>
<dbReference type="Pfam" id="PF01497">
    <property type="entry name" value="Peripla_BP_2"/>
    <property type="match status" value="1"/>
</dbReference>
<comment type="similarity">
    <text evidence="2">Belongs to the bacterial solute-binding protein 8 family.</text>
</comment>
<dbReference type="Gene3D" id="3.40.50.1980">
    <property type="entry name" value="Nitrogenase molybdenum iron protein domain"/>
    <property type="match status" value="2"/>
</dbReference>
<dbReference type="EMBL" id="JBBPCC010000001">
    <property type="protein sequence ID" value="MEK8126520.1"/>
    <property type="molecule type" value="Genomic_DNA"/>
</dbReference>
<evidence type="ECO:0000256" key="2">
    <source>
        <dbReference type="ARBA" id="ARBA00008814"/>
    </source>
</evidence>
<evidence type="ECO:0000256" key="4">
    <source>
        <dbReference type="ARBA" id="ARBA00022729"/>
    </source>
</evidence>
<evidence type="ECO:0000313" key="9">
    <source>
        <dbReference type="Proteomes" id="UP001469365"/>
    </source>
</evidence>
<feature type="signal peptide" evidence="6">
    <location>
        <begin position="1"/>
        <end position="30"/>
    </location>
</feature>
<evidence type="ECO:0000256" key="5">
    <source>
        <dbReference type="SAM" id="MobiDB-lite"/>
    </source>
</evidence>
<dbReference type="Proteomes" id="UP001469365">
    <property type="component" value="Unassembled WGS sequence"/>
</dbReference>
<feature type="compositionally biased region" description="Low complexity" evidence="5">
    <location>
        <begin position="28"/>
        <end position="42"/>
    </location>
</feature>
<proteinExistence type="inferred from homology"/>
<feature type="domain" description="Fe/B12 periplasmic-binding" evidence="7">
    <location>
        <begin position="71"/>
        <end position="335"/>
    </location>
</feature>
<organism evidence="8 9">
    <name type="scientific">Paenibacillus filicis</name>
    <dbReference type="NCBI Taxonomy" id="669464"/>
    <lineage>
        <taxon>Bacteria</taxon>
        <taxon>Bacillati</taxon>
        <taxon>Bacillota</taxon>
        <taxon>Bacilli</taxon>
        <taxon>Bacillales</taxon>
        <taxon>Paenibacillaceae</taxon>
        <taxon>Paenibacillus</taxon>
    </lineage>
</organism>
<dbReference type="PANTHER" id="PTHR30532">
    <property type="entry name" value="IRON III DICITRATE-BINDING PERIPLASMIC PROTEIN"/>
    <property type="match status" value="1"/>
</dbReference>
<dbReference type="PANTHER" id="PTHR30532:SF26">
    <property type="entry name" value="IRON(3+)-HYDROXAMATE-BINDING PROTEIN FHUD"/>
    <property type="match status" value="1"/>
</dbReference>
<evidence type="ECO:0000259" key="7">
    <source>
        <dbReference type="PROSITE" id="PS50983"/>
    </source>
</evidence>
<dbReference type="InterPro" id="IPR002491">
    <property type="entry name" value="ABC_transptr_periplasmic_BD"/>
</dbReference>
<reference evidence="8 9" key="1">
    <citation type="submission" date="2024-04" db="EMBL/GenBank/DDBJ databases">
        <title>draft genome sequnece of Paenibacillus filicis.</title>
        <authorList>
            <person name="Kim D.-U."/>
        </authorList>
    </citation>
    <scope>NUCLEOTIDE SEQUENCE [LARGE SCALE GENOMIC DNA]</scope>
    <source>
        <strain evidence="8 9">KACC14197</strain>
    </source>
</reference>
<dbReference type="PROSITE" id="PS50983">
    <property type="entry name" value="FE_B12_PBP"/>
    <property type="match status" value="1"/>
</dbReference>
<evidence type="ECO:0000256" key="3">
    <source>
        <dbReference type="ARBA" id="ARBA00022448"/>
    </source>
</evidence>
<comment type="caution">
    <text evidence="8">The sequence shown here is derived from an EMBL/GenBank/DDBJ whole genome shotgun (WGS) entry which is preliminary data.</text>
</comment>
<gene>
    <name evidence="8" type="ORF">WMW72_01185</name>
</gene>
<keyword evidence="9" id="KW-1185">Reference proteome</keyword>
<name>A0ABU9DCE4_9BACL</name>
<feature type="chain" id="PRO_5045688078" evidence="6">
    <location>
        <begin position="31"/>
        <end position="335"/>
    </location>
</feature>
<dbReference type="SUPFAM" id="SSF53807">
    <property type="entry name" value="Helical backbone' metal receptor"/>
    <property type="match status" value="1"/>
</dbReference>
<feature type="region of interest" description="Disordered" evidence="5">
    <location>
        <begin position="28"/>
        <end position="49"/>
    </location>
</feature>
<accession>A0ABU9DCE4</accession>
<protein>
    <submittedName>
        <fullName evidence="8">ABC transporter substrate-binding protein</fullName>
    </submittedName>
</protein>
<keyword evidence="4 6" id="KW-0732">Signal</keyword>
<comment type="subcellular location">
    <subcellularLocation>
        <location evidence="1">Cell envelope</location>
    </subcellularLocation>
</comment>
<evidence type="ECO:0000313" key="8">
    <source>
        <dbReference type="EMBL" id="MEK8126520.1"/>
    </source>
</evidence>